<name>A0A3M7S3V1_BRAPC</name>
<organism evidence="1 2">
    <name type="scientific">Brachionus plicatilis</name>
    <name type="common">Marine rotifer</name>
    <name type="synonym">Brachionus muelleri</name>
    <dbReference type="NCBI Taxonomy" id="10195"/>
    <lineage>
        <taxon>Eukaryota</taxon>
        <taxon>Metazoa</taxon>
        <taxon>Spiralia</taxon>
        <taxon>Gnathifera</taxon>
        <taxon>Rotifera</taxon>
        <taxon>Eurotatoria</taxon>
        <taxon>Monogononta</taxon>
        <taxon>Pseudotrocha</taxon>
        <taxon>Ploima</taxon>
        <taxon>Brachionidae</taxon>
        <taxon>Brachionus</taxon>
    </lineage>
</organism>
<keyword evidence="2" id="KW-1185">Reference proteome</keyword>
<proteinExistence type="predicted"/>
<sequence>MSSSNSFRFIFRQQKDFYFTRLLILIYSLKAHAIYRRKSKKKRHNLTAASQSAFYPQAINKHVPNIIIFFLKHDLFLIIMLEEISFNEIFPTFSC</sequence>
<protein>
    <submittedName>
        <fullName evidence="1">Uncharacterized protein</fullName>
    </submittedName>
</protein>
<dbReference type="EMBL" id="REGN01002102">
    <property type="protein sequence ID" value="RNA30320.1"/>
    <property type="molecule type" value="Genomic_DNA"/>
</dbReference>
<reference evidence="1 2" key="1">
    <citation type="journal article" date="2018" name="Sci. Rep.">
        <title>Genomic signatures of local adaptation to the degree of environmental predictability in rotifers.</title>
        <authorList>
            <person name="Franch-Gras L."/>
            <person name="Hahn C."/>
            <person name="Garcia-Roger E.M."/>
            <person name="Carmona M.J."/>
            <person name="Serra M."/>
            <person name="Gomez A."/>
        </authorList>
    </citation>
    <scope>NUCLEOTIDE SEQUENCE [LARGE SCALE GENOMIC DNA]</scope>
    <source>
        <strain evidence="1">HYR1</strain>
    </source>
</reference>
<gene>
    <name evidence="1" type="ORF">BpHYR1_050584</name>
</gene>
<dbReference type="AlphaFoldDB" id="A0A3M7S3V1"/>
<dbReference type="Proteomes" id="UP000276133">
    <property type="component" value="Unassembled WGS sequence"/>
</dbReference>
<evidence type="ECO:0000313" key="2">
    <source>
        <dbReference type="Proteomes" id="UP000276133"/>
    </source>
</evidence>
<comment type="caution">
    <text evidence="1">The sequence shown here is derived from an EMBL/GenBank/DDBJ whole genome shotgun (WGS) entry which is preliminary data.</text>
</comment>
<evidence type="ECO:0000313" key="1">
    <source>
        <dbReference type="EMBL" id="RNA30320.1"/>
    </source>
</evidence>
<accession>A0A3M7S3V1</accession>